<dbReference type="InterPro" id="IPR036140">
    <property type="entry name" value="PFN_sf"/>
</dbReference>
<evidence type="ECO:0000256" key="1">
    <source>
        <dbReference type="SAM" id="MobiDB-lite"/>
    </source>
</evidence>
<dbReference type="Proteomes" id="UP001596058">
    <property type="component" value="Unassembled WGS sequence"/>
</dbReference>
<dbReference type="EMBL" id="JBHSPA010000094">
    <property type="protein sequence ID" value="MFC5833489.1"/>
    <property type="molecule type" value="Genomic_DNA"/>
</dbReference>
<reference evidence="3" key="1">
    <citation type="journal article" date="2019" name="Int. J. Syst. Evol. Microbiol.">
        <title>The Global Catalogue of Microorganisms (GCM) 10K type strain sequencing project: providing services to taxonomists for standard genome sequencing and annotation.</title>
        <authorList>
            <consortium name="The Broad Institute Genomics Platform"/>
            <consortium name="The Broad Institute Genome Sequencing Center for Infectious Disease"/>
            <person name="Wu L."/>
            <person name="Ma J."/>
        </authorList>
    </citation>
    <scope>NUCLEOTIDE SEQUENCE [LARGE SCALE GENOMIC DNA]</scope>
    <source>
        <strain evidence="3">CCUG 53903</strain>
    </source>
</reference>
<keyword evidence="3" id="KW-1185">Reference proteome</keyword>
<evidence type="ECO:0000313" key="3">
    <source>
        <dbReference type="Proteomes" id="UP001596058"/>
    </source>
</evidence>
<dbReference type="InterPro" id="IPR048278">
    <property type="entry name" value="PFN"/>
</dbReference>
<sequence>MPNMQDILDYELMIGPTFHGAAIFNTDGELYAISQPTRFRIAPEEISTVISAYSDPSDVQANGFQVAGHKYDYSPHSDRTLKGRSRDHRPGPDQERAGVICVKSKQVQDDQVIAIGRYRVGINPHAALMEVEDMVDGINQLAWFMPGPL</sequence>
<dbReference type="RefSeq" id="WP_379522915.1">
    <property type="nucleotide sequence ID" value="NZ_JBHSPA010000094.1"/>
</dbReference>
<feature type="region of interest" description="Disordered" evidence="1">
    <location>
        <begin position="72"/>
        <end position="95"/>
    </location>
</feature>
<proteinExistence type="predicted"/>
<accession>A0ABW1D815</accession>
<organism evidence="2 3">
    <name type="scientific">Nonomuraea insulae</name>
    <dbReference type="NCBI Taxonomy" id="1616787"/>
    <lineage>
        <taxon>Bacteria</taxon>
        <taxon>Bacillati</taxon>
        <taxon>Actinomycetota</taxon>
        <taxon>Actinomycetes</taxon>
        <taxon>Streptosporangiales</taxon>
        <taxon>Streptosporangiaceae</taxon>
        <taxon>Nonomuraea</taxon>
    </lineage>
</organism>
<dbReference type="Gene3D" id="3.30.450.30">
    <property type="entry name" value="Dynein light chain 2a, cytoplasmic"/>
    <property type="match status" value="1"/>
</dbReference>
<feature type="compositionally biased region" description="Basic and acidic residues" evidence="1">
    <location>
        <begin position="72"/>
        <end position="81"/>
    </location>
</feature>
<protein>
    <submittedName>
        <fullName evidence="2">Profilin</fullName>
    </submittedName>
</protein>
<dbReference type="SUPFAM" id="SSF55770">
    <property type="entry name" value="Profilin (actin-binding protein)"/>
    <property type="match status" value="1"/>
</dbReference>
<dbReference type="Pfam" id="PF00235">
    <property type="entry name" value="Profilin"/>
    <property type="match status" value="1"/>
</dbReference>
<comment type="caution">
    <text evidence="2">The sequence shown here is derived from an EMBL/GenBank/DDBJ whole genome shotgun (WGS) entry which is preliminary data.</text>
</comment>
<name>A0ABW1D815_9ACTN</name>
<evidence type="ECO:0000313" key="2">
    <source>
        <dbReference type="EMBL" id="MFC5833489.1"/>
    </source>
</evidence>
<gene>
    <name evidence="2" type="ORF">ACFPZ3_57415</name>
</gene>